<protein>
    <submittedName>
        <fullName evidence="1">Uncharacterized protein</fullName>
    </submittedName>
</protein>
<comment type="caution">
    <text evidence="1">The sequence shown here is derived from an EMBL/GenBank/DDBJ whole genome shotgun (WGS) entry which is preliminary data.</text>
</comment>
<evidence type="ECO:0000313" key="1">
    <source>
        <dbReference type="EMBL" id="CAD8099812.1"/>
    </source>
</evidence>
<sequence>MNNNSHTKFDILPKIMTTQHKLLEPVYLRNTQSKFARNESKLLPLIQRSSILPQSPNTKQLVVQRLVHSLDFSSRHFGAACDRGFQGLSKFHYSQKFGHSTTRLQPLNRHLIAELTDTEDTESIPKEEKTYFKKIYKYQKMPILALIKSFEIEWIREIEDEVNKKSTKPLQLNFQMALAIFNTHSDPLDFFQKNLQLLERNTVALKQKGLNRLKYKINQFETEECQRVIVIKNPSGQGFFRIYFPIIQLYQQQYQHIQTIELSPLKLYHIVKNNFFEMQSFVEQFDLEKLQISIQSKPEDNLILKDLNEPDVQQQTTLTDIQIDQNTVLQDNPLQIKVQTGLPINKEIGILIINEKHEFPEQILQKRSIRKIVKFDNNYYTTDFLPSQILIREKKSQKIIKMYSPTLKELDSIFVLLNQISMQQILDQNIVPIFDMPPEAFDYKEFKKGTKIKLNLPNITEQPLEITEEQINNGLFNSWTKEIEINNKDLQIIIEPCMLEIYNQLNSSTIKKICTSKELTQVLSSRYLIGFKLI</sequence>
<dbReference type="EMBL" id="CAJJDN010000072">
    <property type="protein sequence ID" value="CAD8099812.1"/>
    <property type="molecule type" value="Genomic_DNA"/>
</dbReference>
<keyword evidence="2" id="KW-1185">Reference proteome</keyword>
<proteinExistence type="predicted"/>
<dbReference type="Proteomes" id="UP000692954">
    <property type="component" value="Unassembled WGS sequence"/>
</dbReference>
<organism evidence="1 2">
    <name type="scientific">Paramecium sonneborni</name>
    <dbReference type="NCBI Taxonomy" id="65129"/>
    <lineage>
        <taxon>Eukaryota</taxon>
        <taxon>Sar</taxon>
        <taxon>Alveolata</taxon>
        <taxon>Ciliophora</taxon>
        <taxon>Intramacronucleata</taxon>
        <taxon>Oligohymenophorea</taxon>
        <taxon>Peniculida</taxon>
        <taxon>Parameciidae</taxon>
        <taxon>Paramecium</taxon>
    </lineage>
</organism>
<name>A0A8S1P9N1_9CILI</name>
<dbReference type="AlphaFoldDB" id="A0A8S1P9N1"/>
<gene>
    <name evidence="1" type="ORF">PSON_ATCC_30995.1.T0720211</name>
</gene>
<reference evidence="1" key="1">
    <citation type="submission" date="2021-01" db="EMBL/GenBank/DDBJ databases">
        <authorList>
            <consortium name="Genoscope - CEA"/>
            <person name="William W."/>
        </authorList>
    </citation>
    <scope>NUCLEOTIDE SEQUENCE</scope>
</reference>
<evidence type="ECO:0000313" key="2">
    <source>
        <dbReference type="Proteomes" id="UP000692954"/>
    </source>
</evidence>
<accession>A0A8S1P9N1</accession>